<dbReference type="Pfam" id="PF02207">
    <property type="entry name" value="zf-UBR"/>
    <property type="match status" value="1"/>
</dbReference>
<feature type="compositionally biased region" description="Low complexity" evidence="5">
    <location>
        <begin position="115"/>
        <end position="126"/>
    </location>
</feature>
<dbReference type="InterPro" id="IPR011011">
    <property type="entry name" value="Znf_FYVE_PHD"/>
</dbReference>
<keyword evidence="2" id="KW-0863">Zinc-finger</keyword>
<feature type="zinc finger region" description="UBR-type" evidence="4">
    <location>
        <begin position="409"/>
        <end position="477"/>
    </location>
</feature>
<sequence>MLKLMVSFILLVQFVGAVSAASSGWSCGTDKISYFLSYHLSFFGSRNAVNKCCDQHHEDYESGTMSRYTADRKFCGCLGNVDQFYTRYILRPAFCSTTHLYTFVNYGLSGGHQPSYSRRYPSSNSQTEGRHASQPSSYDQPAQPEESEEKKIRLAEQMNALLKKEKGKKIVMHKSIAALIALLAFFQSAEAQSGWTCGTDKISYLLSYYISYFGNREVINKCCHSHDMGYDSEILTPFQADREFCSCLGNIDQFYSRWIIRPLFCGTTHFYTIMNRGVKGGHIVPSRKTVQSETENMKPAEEGEIVVPLPAETIEQEMKEEQKEPKKVWRYDRKAGKMRGMSSNDADNSGRMEKKEANGLTEKQSTIAMKLAERLVGQSDGSQDPTDEVITWSELVKEEEDEKEKDAALQVNIGYLPRQTLFICLTCTPSPQQAGICLGCSENCHEGHELVELYTKRKFCCDCGNSKFTAKCKLFEEKQPENQLNAYNHNYVGLFCHCNQPYPSPLIEEEEHQCVICEDWFHMTHIDPTFNVKDEELQKKMNGPGSMVCNSCIAKVPFLLPLESEADTSTVCFSKDKPFSVPQDKRFFLLAVKWRNRICKCAECIAIMEMAQCEYLIDSEDDLDTFVEKNLSKVKEEEEKMTEPAVARALVSEFGAEGAIHVLDGVNMLKRKMATFFEQYKDKVVTKDDVHAFFGQVHEEDEAKKARRDEDQNGSGL</sequence>
<comment type="caution">
    <text evidence="8">The sequence shown here is derived from an EMBL/GenBank/DDBJ whole genome shotgun (WGS) entry which is preliminary data.</text>
</comment>
<dbReference type="AlphaFoldDB" id="A0A2A2KLZ5"/>
<keyword evidence="9" id="KW-1185">Reference proteome</keyword>
<evidence type="ECO:0000256" key="6">
    <source>
        <dbReference type="SAM" id="SignalP"/>
    </source>
</evidence>
<keyword evidence="3" id="KW-0862">Zinc</keyword>
<feature type="compositionally biased region" description="Basic and acidic residues" evidence="5">
    <location>
        <begin position="348"/>
        <end position="357"/>
    </location>
</feature>
<dbReference type="CDD" id="cd15542">
    <property type="entry name" value="PHD_UBR7"/>
    <property type="match status" value="1"/>
</dbReference>
<feature type="region of interest" description="Disordered" evidence="5">
    <location>
        <begin position="115"/>
        <end position="150"/>
    </location>
</feature>
<keyword evidence="6" id="KW-0732">Signal</keyword>
<dbReference type="InterPro" id="IPR040204">
    <property type="entry name" value="UBR7"/>
</dbReference>
<dbReference type="Proteomes" id="UP000218231">
    <property type="component" value="Unassembled WGS sequence"/>
</dbReference>
<dbReference type="InterPro" id="IPR047506">
    <property type="entry name" value="UBR7-like_UBR-box"/>
</dbReference>
<dbReference type="SMART" id="SM00396">
    <property type="entry name" value="ZnF_UBR1"/>
    <property type="match status" value="1"/>
</dbReference>
<reference evidence="8 9" key="1">
    <citation type="journal article" date="2017" name="Curr. Biol.">
        <title>Genome architecture and evolution of a unichromosomal asexual nematode.</title>
        <authorList>
            <person name="Fradin H."/>
            <person name="Zegar C."/>
            <person name="Gutwein M."/>
            <person name="Lucas J."/>
            <person name="Kovtun M."/>
            <person name="Corcoran D."/>
            <person name="Baugh L.R."/>
            <person name="Kiontke K."/>
            <person name="Gunsalus K."/>
            <person name="Fitch D.H."/>
            <person name="Piano F."/>
        </authorList>
    </citation>
    <scope>NUCLEOTIDE SEQUENCE [LARGE SCALE GENOMIC DNA]</scope>
    <source>
        <strain evidence="8">PF1309</strain>
    </source>
</reference>
<protein>
    <recommendedName>
        <fullName evidence="7">UBR-type domain-containing protein</fullName>
    </recommendedName>
</protein>
<feature type="region of interest" description="Disordered" evidence="5">
    <location>
        <begin position="338"/>
        <end position="363"/>
    </location>
</feature>
<evidence type="ECO:0000259" key="7">
    <source>
        <dbReference type="PROSITE" id="PS51157"/>
    </source>
</evidence>
<dbReference type="OrthoDB" id="10262564at2759"/>
<dbReference type="STRING" id="2018661.A0A2A2KLZ5"/>
<accession>A0A2A2KLZ5</accession>
<organism evidence="8 9">
    <name type="scientific">Diploscapter pachys</name>
    <dbReference type="NCBI Taxonomy" id="2018661"/>
    <lineage>
        <taxon>Eukaryota</taxon>
        <taxon>Metazoa</taxon>
        <taxon>Ecdysozoa</taxon>
        <taxon>Nematoda</taxon>
        <taxon>Chromadorea</taxon>
        <taxon>Rhabditida</taxon>
        <taxon>Rhabditina</taxon>
        <taxon>Rhabditomorpha</taxon>
        <taxon>Rhabditoidea</taxon>
        <taxon>Rhabditidae</taxon>
        <taxon>Diploscapter</taxon>
    </lineage>
</organism>
<gene>
    <name evidence="8" type="ORF">WR25_04022</name>
</gene>
<dbReference type="InterPro" id="IPR013083">
    <property type="entry name" value="Znf_RING/FYVE/PHD"/>
</dbReference>
<dbReference type="InterPro" id="IPR003126">
    <property type="entry name" value="Znf_UBR"/>
</dbReference>
<dbReference type="CDD" id="cd19677">
    <property type="entry name" value="UBR-box_UBR7"/>
    <property type="match status" value="1"/>
</dbReference>
<feature type="chain" id="PRO_5013127377" description="UBR-type domain-containing protein" evidence="6">
    <location>
        <begin position="21"/>
        <end position="717"/>
    </location>
</feature>
<evidence type="ECO:0000256" key="2">
    <source>
        <dbReference type="ARBA" id="ARBA00022771"/>
    </source>
</evidence>
<evidence type="ECO:0000313" key="9">
    <source>
        <dbReference type="Proteomes" id="UP000218231"/>
    </source>
</evidence>
<dbReference type="PANTHER" id="PTHR13513:SF9">
    <property type="entry name" value="E3 UBIQUITIN-PROTEIN LIGASE UBR7-RELATED"/>
    <property type="match status" value="1"/>
</dbReference>
<proteinExistence type="predicted"/>
<evidence type="ECO:0000256" key="5">
    <source>
        <dbReference type="SAM" id="MobiDB-lite"/>
    </source>
</evidence>
<keyword evidence="1" id="KW-0479">Metal-binding</keyword>
<dbReference type="EMBL" id="LIAE01008257">
    <property type="protein sequence ID" value="PAV74873.1"/>
    <property type="molecule type" value="Genomic_DNA"/>
</dbReference>
<dbReference type="Gene3D" id="3.30.40.10">
    <property type="entry name" value="Zinc/RING finger domain, C3HC4 (zinc finger)"/>
    <property type="match status" value="1"/>
</dbReference>
<evidence type="ECO:0000256" key="3">
    <source>
        <dbReference type="ARBA" id="ARBA00022833"/>
    </source>
</evidence>
<evidence type="ECO:0000256" key="1">
    <source>
        <dbReference type="ARBA" id="ARBA00022723"/>
    </source>
</evidence>
<dbReference type="GO" id="GO:0008270">
    <property type="term" value="F:zinc ion binding"/>
    <property type="evidence" value="ECO:0007669"/>
    <property type="project" value="UniProtKB-KW"/>
</dbReference>
<dbReference type="PROSITE" id="PS51157">
    <property type="entry name" value="ZF_UBR"/>
    <property type="match status" value="1"/>
</dbReference>
<evidence type="ECO:0000313" key="8">
    <source>
        <dbReference type="EMBL" id="PAV74873.1"/>
    </source>
</evidence>
<name>A0A2A2KLZ5_9BILA</name>
<evidence type="ECO:0000256" key="4">
    <source>
        <dbReference type="PROSITE-ProRule" id="PRU00508"/>
    </source>
</evidence>
<feature type="domain" description="UBR-type" evidence="7">
    <location>
        <begin position="409"/>
        <end position="477"/>
    </location>
</feature>
<feature type="signal peptide" evidence="6">
    <location>
        <begin position="1"/>
        <end position="20"/>
    </location>
</feature>
<dbReference type="PANTHER" id="PTHR13513">
    <property type="entry name" value="E3 UBIQUITIN-PROTEIN LIGASE UBR7"/>
    <property type="match status" value="1"/>
</dbReference>
<dbReference type="GO" id="GO:0005737">
    <property type="term" value="C:cytoplasm"/>
    <property type="evidence" value="ECO:0007669"/>
    <property type="project" value="TreeGrafter"/>
</dbReference>
<dbReference type="SUPFAM" id="SSF57903">
    <property type="entry name" value="FYVE/PHD zinc finger"/>
    <property type="match status" value="1"/>
</dbReference>
<dbReference type="GO" id="GO:0061630">
    <property type="term" value="F:ubiquitin protein ligase activity"/>
    <property type="evidence" value="ECO:0007669"/>
    <property type="project" value="InterPro"/>
</dbReference>